<accession>A0AAU9VXT0</accession>
<dbReference type="AlphaFoldDB" id="A0AAU9VXT0"/>
<organism evidence="1 2">
    <name type="scientific">Pocillopora meandrina</name>
    <dbReference type="NCBI Taxonomy" id="46732"/>
    <lineage>
        <taxon>Eukaryota</taxon>
        <taxon>Metazoa</taxon>
        <taxon>Cnidaria</taxon>
        <taxon>Anthozoa</taxon>
        <taxon>Hexacorallia</taxon>
        <taxon>Scleractinia</taxon>
        <taxon>Astrocoeniina</taxon>
        <taxon>Pocilloporidae</taxon>
        <taxon>Pocillopora</taxon>
    </lineage>
</organism>
<evidence type="ECO:0000313" key="2">
    <source>
        <dbReference type="Proteomes" id="UP001159428"/>
    </source>
</evidence>
<dbReference type="EMBL" id="CALNXJ010000004">
    <property type="protein sequence ID" value="CAH3037527.1"/>
    <property type="molecule type" value="Genomic_DNA"/>
</dbReference>
<keyword evidence="2" id="KW-1185">Reference proteome</keyword>
<name>A0AAU9VXT0_9CNID</name>
<protein>
    <submittedName>
        <fullName evidence="1">Uncharacterized protein</fullName>
    </submittedName>
</protein>
<gene>
    <name evidence="1" type="ORF">PMEA_00022145</name>
</gene>
<reference evidence="1 2" key="1">
    <citation type="submission" date="2022-05" db="EMBL/GenBank/DDBJ databases">
        <authorList>
            <consortium name="Genoscope - CEA"/>
            <person name="William W."/>
        </authorList>
    </citation>
    <scope>NUCLEOTIDE SEQUENCE [LARGE SCALE GENOMIC DNA]</scope>
</reference>
<sequence length="70" mass="8196">MHFLALRNKKLNCMMETDACTEDRVKTKEWQRPKEQTLFLSFGVCYTSCIQCYLELTLVNHSANQQHVVA</sequence>
<proteinExistence type="predicted"/>
<dbReference type="Proteomes" id="UP001159428">
    <property type="component" value="Unassembled WGS sequence"/>
</dbReference>
<evidence type="ECO:0000313" key="1">
    <source>
        <dbReference type="EMBL" id="CAH3037527.1"/>
    </source>
</evidence>
<comment type="caution">
    <text evidence="1">The sequence shown here is derived from an EMBL/GenBank/DDBJ whole genome shotgun (WGS) entry which is preliminary data.</text>
</comment>